<reference evidence="7 8" key="1">
    <citation type="submission" date="2019-02" db="EMBL/GenBank/DDBJ databases">
        <title>Deep-cultivation of Planctomycetes and their phenomic and genomic characterization uncovers novel biology.</title>
        <authorList>
            <person name="Wiegand S."/>
            <person name="Jogler M."/>
            <person name="Boedeker C."/>
            <person name="Pinto D."/>
            <person name="Vollmers J."/>
            <person name="Rivas-Marin E."/>
            <person name="Kohn T."/>
            <person name="Peeters S.H."/>
            <person name="Heuer A."/>
            <person name="Rast P."/>
            <person name="Oberbeckmann S."/>
            <person name="Bunk B."/>
            <person name="Jeske O."/>
            <person name="Meyerdierks A."/>
            <person name="Storesund J.E."/>
            <person name="Kallscheuer N."/>
            <person name="Luecker S."/>
            <person name="Lage O.M."/>
            <person name="Pohl T."/>
            <person name="Merkel B.J."/>
            <person name="Hornburger P."/>
            <person name="Mueller R.-W."/>
            <person name="Bruemmer F."/>
            <person name="Labrenz M."/>
            <person name="Spormann A.M."/>
            <person name="Op den Camp H."/>
            <person name="Overmann J."/>
            <person name="Amann R."/>
            <person name="Jetten M.S.M."/>
            <person name="Mascher T."/>
            <person name="Medema M.H."/>
            <person name="Devos D.P."/>
            <person name="Kaster A.-K."/>
            <person name="Ovreas L."/>
            <person name="Rohde M."/>
            <person name="Galperin M.Y."/>
            <person name="Jogler C."/>
        </authorList>
    </citation>
    <scope>NUCLEOTIDE SEQUENCE [LARGE SCALE GENOMIC DNA]</scope>
    <source>
        <strain evidence="7 8">Pan181</strain>
    </source>
</reference>
<keyword evidence="5" id="KW-1133">Transmembrane helix</keyword>
<dbReference type="SUPFAM" id="SSF50022">
    <property type="entry name" value="ISP domain"/>
    <property type="match status" value="1"/>
</dbReference>
<keyword evidence="4" id="KW-0411">Iron-sulfur</keyword>
<dbReference type="KEGG" id="amuc:Pan181_07590"/>
<evidence type="ECO:0000256" key="4">
    <source>
        <dbReference type="ARBA" id="ARBA00023014"/>
    </source>
</evidence>
<name>A0A518AIN5_9BACT</name>
<evidence type="ECO:0000256" key="5">
    <source>
        <dbReference type="SAM" id="Phobius"/>
    </source>
</evidence>
<dbReference type="GO" id="GO:0046872">
    <property type="term" value="F:metal ion binding"/>
    <property type="evidence" value="ECO:0007669"/>
    <property type="project" value="UniProtKB-KW"/>
</dbReference>
<evidence type="ECO:0000259" key="6">
    <source>
        <dbReference type="PROSITE" id="PS51296"/>
    </source>
</evidence>
<keyword evidence="3" id="KW-0408">Iron</keyword>
<keyword evidence="8" id="KW-1185">Reference proteome</keyword>
<evidence type="ECO:0000256" key="2">
    <source>
        <dbReference type="ARBA" id="ARBA00022723"/>
    </source>
</evidence>
<gene>
    <name evidence="7" type="primary">petC</name>
    <name evidence="7" type="ORF">Pan181_07590</name>
</gene>
<feature type="domain" description="Rieske" evidence="6">
    <location>
        <begin position="74"/>
        <end position="172"/>
    </location>
</feature>
<dbReference type="RefSeq" id="WP_145245538.1">
    <property type="nucleotide sequence ID" value="NZ_CP036278.1"/>
</dbReference>
<dbReference type="CDD" id="cd03467">
    <property type="entry name" value="Rieske"/>
    <property type="match status" value="1"/>
</dbReference>
<keyword evidence="2" id="KW-0479">Metal-binding</keyword>
<dbReference type="InterPro" id="IPR036922">
    <property type="entry name" value="Rieske_2Fe-2S_sf"/>
</dbReference>
<keyword evidence="5" id="KW-0472">Membrane</keyword>
<dbReference type="PROSITE" id="PS51318">
    <property type="entry name" value="TAT"/>
    <property type="match status" value="1"/>
</dbReference>
<dbReference type="OrthoDB" id="9767869at2"/>
<dbReference type="AlphaFoldDB" id="A0A518AIN5"/>
<dbReference type="EMBL" id="CP036278">
    <property type="protein sequence ID" value="QDU54576.1"/>
    <property type="molecule type" value="Genomic_DNA"/>
</dbReference>
<keyword evidence="5" id="KW-0812">Transmembrane</keyword>
<evidence type="ECO:0000313" key="7">
    <source>
        <dbReference type="EMBL" id="QDU54576.1"/>
    </source>
</evidence>
<sequence>MADENNTSDVPRRSFLSSVMAALLGLAALAAPVAASVSVLFDPIFKKKKQGGTDSGNWIRVTSLSQIPADGKPHQFAVIDPSPTDKWNRYDPQPERPVLLIRESEEATPVAISSTCPHVGCIVGFRPDIDKIVCPCHNAEFSTTGKQDGGSGASPRDLDTLEVRVDQATGDVLVNYQRFKEGIAEKQQA</sequence>
<keyword evidence="1" id="KW-0001">2Fe-2S</keyword>
<feature type="transmembrane region" description="Helical" evidence="5">
    <location>
        <begin position="20"/>
        <end position="41"/>
    </location>
</feature>
<accession>A0A518AIN5</accession>
<protein>
    <submittedName>
        <fullName evidence="7">Cytochrome b6-f complex iron-sulfur subunit</fullName>
    </submittedName>
</protein>
<dbReference type="PROSITE" id="PS51296">
    <property type="entry name" value="RIESKE"/>
    <property type="match status" value="1"/>
</dbReference>
<evidence type="ECO:0000256" key="1">
    <source>
        <dbReference type="ARBA" id="ARBA00022714"/>
    </source>
</evidence>
<evidence type="ECO:0000313" key="8">
    <source>
        <dbReference type="Proteomes" id="UP000315750"/>
    </source>
</evidence>
<evidence type="ECO:0000256" key="3">
    <source>
        <dbReference type="ARBA" id="ARBA00023004"/>
    </source>
</evidence>
<dbReference type="GO" id="GO:0051537">
    <property type="term" value="F:2 iron, 2 sulfur cluster binding"/>
    <property type="evidence" value="ECO:0007669"/>
    <property type="project" value="UniProtKB-KW"/>
</dbReference>
<dbReference type="InterPro" id="IPR006311">
    <property type="entry name" value="TAT_signal"/>
</dbReference>
<proteinExistence type="predicted"/>
<dbReference type="Gene3D" id="2.102.10.10">
    <property type="entry name" value="Rieske [2Fe-2S] iron-sulphur domain"/>
    <property type="match status" value="1"/>
</dbReference>
<dbReference type="Proteomes" id="UP000315750">
    <property type="component" value="Chromosome"/>
</dbReference>
<dbReference type="InterPro" id="IPR017941">
    <property type="entry name" value="Rieske_2Fe-2S"/>
</dbReference>
<dbReference type="Pfam" id="PF00355">
    <property type="entry name" value="Rieske"/>
    <property type="match status" value="1"/>
</dbReference>
<organism evidence="7 8">
    <name type="scientific">Aeoliella mucimassa</name>
    <dbReference type="NCBI Taxonomy" id="2527972"/>
    <lineage>
        <taxon>Bacteria</taxon>
        <taxon>Pseudomonadati</taxon>
        <taxon>Planctomycetota</taxon>
        <taxon>Planctomycetia</taxon>
        <taxon>Pirellulales</taxon>
        <taxon>Lacipirellulaceae</taxon>
        <taxon>Aeoliella</taxon>
    </lineage>
</organism>